<feature type="compositionally biased region" description="Basic and acidic residues" evidence="1">
    <location>
        <begin position="16"/>
        <end position="36"/>
    </location>
</feature>
<keyword evidence="3" id="KW-1185">Reference proteome</keyword>
<sequence length="130" mass="14430">MNGDEKSGENAKLGNKRNDGMKQRIIRDFKSQKNENNKPTYLGAEGDGARDLLQLVSPRRFAPDGDPTKWYQSRWLIGLVLMSIYEKHQKSSRQDGSSGESHGLCGGVMDKYSKCGEGARGVVLDVETHT</sequence>
<evidence type="ECO:0000313" key="2">
    <source>
        <dbReference type="EMBL" id="MED6205182.1"/>
    </source>
</evidence>
<protein>
    <submittedName>
        <fullName evidence="2">Uncharacterized protein</fullName>
    </submittedName>
</protein>
<feature type="region of interest" description="Disordered" evidence="1">
    <location>
        <begin position="1"/>
        <end position="45"/>
    </location>
</feature>
<reference evidence="2 3" key="1">
    <citation type="journal article" date="2023" name="Plants (Basel)">
        <title>Bridging the Gap: Combining Genomics and Transcriptomics Approaches to Understand Stylosanthes scabra, an Orphan Legume from the Brazilian Caatinga.</title>
        <authorList>
            <person name="Ferreira-Neto J.R.C."/>
            <person name="da Silva M.D."/>
            <person name="Binneck E."/>
            <person name="de Melo N.F."/>
            <person name="da Silva R.H."/>
            <person name="de Melo A.L.T.M."/>
            <person name="Pandolfi V."/>
            <person name="Bustamante F.O."/>
            <person name="Brasileiro-Vidal A.C."/>
            <person name="Benko-Iseppon A.M."/>
        </authorList>
    </citation>
    <scope>NUCLEOTIDE SEQUENCE [LARGE SCALE GENOMIC DNA]</scope>
    <source>
        <tissue evidence="2">Leaves</tissue>
    </source>
</reference>
<name>A0ABU6Y3Z5_9FABA</name>
<gene>
    <name evidence="2" type="ORF">PIB30_015520</name>
</gene>
<dbReference type="EMBL" id="JASCZI010241698">
    <property type="protein sequence ID" value="MED6205182.1"/>
    <property type="molecule type" value="Genomic_DNA"/>
</dbReference>
<evidence type="ECO:0000256" key="1">
    <source>
        <dbReference type="SAM" id="MobiDB-lite"/>
    </source>
</evidence>
<comment type="caution">
    <text evidence="2">The sequence shown here is derived from an EMBL/GenBank/DDBJ whole genome shotgun (WGS) entry which is preliminary data.</text>
</comment>
<organism evidence="2 3">
    <name type="scientific">Stylosanthes scabra</name>
    <dbReference type="NCBI Taxonomy" id="79078"/>
    <lineage>
        <taxon>Eukaryota</taxon>
        <taxon>Viridiplantae</taxon>
        <taxon>Streptophyta</taxon>
        <taxon>Embryophyta</taxon>
        <taxon>Tracheophyta</taxon>
        <taxon>Spermatophyta</taxon>
        <taxon>Magnoliopsida</taxon>
        <taxon>eudicotyledons</taxon>
        <taxon>Gunneridae</taxon>
        <taxon>Pentapetalae</taxon>
        <taxon>rosids</taxon>
        <taxon>fabids</taxon>
        <taxon>Fabales</taxon>
        <taxon>Fabaceae</taxon>
        <taxon>Papilionoideae</taxon>
        <taxon>50 kb inversion clade</taxon>
        <taxon>dalbergioids sensu lato</taxon>
        <taxon>Dalbergieae</taxon>
        <taxon>Pterocarpus clade</taxon>
        <taxon>Stylosanthes</taxon>
    </lineage>
</organism>
<evidence type="ECO:0000313" key="3">
    <source>
        <dbReference type="Proteomes" id="UP001341840"/>
    </source>
</evidence>
<dbReference type="Proteomes" id="UP001341840">
    <property type="component" value="Unassembled WGS sequence"/>
</dbReference>
<accession>A0ABU6Y3Z5</accession>
<proteinExistence type="predicted"/>